<dbReference type="SMART" id="SM00028">
    <property type="entry name" value="TPR"/>
    <property type="match status" value="1"/>
</dbReference>
<dbReference type="Gene3D" id="1.25.40.10">
    <property type="entry name" value="Tetratricopeptide repeat domain"/>
    <property type="match status" value="1"/>
</dbReference>
<keyword evidence="5" id="KW-0812">Transmembrane</keyword>
<keyword evidence="5" id="KW-1133">Transmembrane helix</keyword>
<evidence type="ECO:0000256" key="4">
    <source>
        <dbReference type="SAM" id="MobiDB-lite"/>
    </source>
</evidence>
<dbReference type="Pfam" id="PF11998">
    <property type="entry name" value="DUF3493"/>
    <property type="match status" value="1"/>
</dbReference>
<evidence type="ECO:0000313" key="7">
    <source>
        <dbReference type="Proteomes" id="UP001054889"/>
    </source>
</evidence>
<feature type="region of interest" description="Disordered" evidence="4">
    <location>
        <begin position="408"/>
        <end position="538"/>
    </location>
</feature>
<dbReference type="FunFam" id="1.25.40.10:FF:000290">
    <property type="entry name" value="Protein LOW PSII ACCUMULATION 1, chloroplastic"/>
    <property type="match status" value="1"/>
</dbReference>
<gene>
    <name evidence="6" type="primary">gb20367</name>
    <name evidence="6" type="ORF">PR202_gb20367</name>
</gene>
<dbReference type="Pfam" id="PF07719">
    <property type="entry name" value="TPR_2"/>
    <property type="match status" value="1"/>
</dbReference>
<evidence type="ECO:0000256" key="5">
    <source>
        <dbReference type="SAM" id="Phobius"/>
    </source>
</evidence>
<reference evidence="6" key="2">
    <citation type="submission" date="2021-12" db="EMBL/GenBank/DDBJ databases">
        <title>Resequencing data analysis of finger millet.</title>
        <authorList>
            <person name="Hatakeyama M."/>
            <person name="Aluri S."/>
            <person name="Balachadran M.T."/>
            <person name="Sivarajan S.R."/>
            <person name="Poveda L."/>
            <person name="Shimizu-Inatsugi R."/>
            <person name="Schlapbach R."/>
            <person name="Sreeman S.M."/>
            <person name="Shimizu K.K."/>
        </authorList>
    </citation>
    <scope>NUCLEOTIDE SEQUENCE</scope>
</reference>
<proteinExistence type="predicted"/>
<dbReference type="NCBIfam" id="NF047558">
    <property type="entry name" value="TPR_END_plus"/>
    <property type="match status" value="1"/>
</dbReference>
<reference evidence="6" key="1">
    <citation type="journal article" date="2018" name="DNA Res.">
        <title>Multiple hybrid de novo genome assembly of finger millet, an orphan allotetraploid crop.</title>
        <authorList>
            <person name="Hatakeyama M."/>
            <person name="Aluri S."/>
            <person name="Balachadran M.T."/>
            <person name="Sivarajan S.R."/>
            <person name="Patrignani A."/>
            <person name="Gruter S."/>
            <person name="Poveda L."/>
            <person name="Shimizu-Inatsugi R."/>
            <person name="Baeten J."/>
            <person name="Francoijs K.J."/>
            <person name="Nataraja K.N."/>
            <person name="Reddy Y.A.N."/>
            <person name="Phadnis S."/>
            <person name="Ravikumar R.L."/>
            <person name="Schlapbach R."/>
            <person name="Sreeman S.M."/>
            <person name="Shimizu K.K."/>
        </authorList>
    </citation>
    <scope>NUCLEOTIDE SEQUENCE</scope>
</reference>
<dbReference type="InterPro" id="IPR013105">
    <property type="entry name" value="TPR_2"/>
</dbReference>
<feature type="transmembrane region" description="Helical" evidence="5">
    <location>
        <begin position="208"/>
        <end position="232"/>
    </location>
</feature>
<dbReference type="InterPro" id="IPR019734">
    <property type="entry name" value="TPR_rpt"/>
</dbReference>
<dbReference type="InterPro" id="IPR011990">
    <property type="entry name" value="TPR-like_helical_dom_sf"/>
</dbReference>
<dbReference type="PROSITE" id="PS50005">
    <property type="entry name" value="TPR"/>
    <property type="match status" value="1"/>
</dbReference>
<dbReference type="PANTHER" id="PTHR35498:SF4">
    <property type="entry name" value="PROTEIN LOW PSII ACCUMULATION 1, CHLOROPLASTIC"/>
    <property type="match status" value="1"/>
</dbReference>
<feature type="transmembrane region" description="Helical" evidence="5">
    <location>
        <begin position="244"/>
        <end position="264"/>
    </location>
</feature>
<dbReference type="AlphaFoldDB" id="A0AAV5FB90"/>
<evidence type="ECO:0000256" key="1">
    <source>
        <dbReference type="ARBA" id="ARBA00022737"/>
    </source>
</evidence>
<feature type="repeat" description="TPR" evidence="3">
    <location>
        <begin position="81"/>
        <end position="114"/>
    </location>
</feature>
<accession>A0AAV5FB90</accession>
<keyword evidence="2 3" id="KW-0802">TPR repeat</keyword>
<keyword evidence="5" id="KW-0472">Membrane</keyword>
<feature type="compositionally biased region" description="Basic and acidic residues" evidence="4">
    <location>
        <begin position="473"/>
        <end position="487"/>
    </location>
</feature>
<name>A0AAV5FB90_ELECO</name>
<dbReference type="GO" id="GO:0009507">
    <property type="term" value="C:chloroplast"/>
    <property type="evidence" value="ECO:0007669"/>
    <property type="project" value="TreeGrafter"/>
</dbReference>
<dbReference type="PROSITE" id="PS50293">
    <property type="entry name" value="TPR_REGION"/>
    <property type="match status" value="1"/>
</dbReference>
<sequence length="538" mass="57713">MAVATSAAASALRPLLSDLSLLPCGICGGIAVSSPTIRTLPFVSSLPLARCRRVLRSNASSSPSPPPSPEKEAEAVPVRTAESCVNLGLELFAKGRVRDALEQFDNALELNPKPIEAQAALYNKACCHAYREESKKAADCLRTALRDYNLKFGTILNDPDLAPFRASPEFKELQEEALLGGEDIGSGFRRDLKLISEVQAPFRGVRRFFYVALTAAAGISTFFTIPRLILAIQRGDGAPDLLETAGNAAINIGGIVVLVALYFWENKKEEKQITQISRNETLSRLPVRLSTNRIIELVQLRDINRPVILAGSKESVTRAMQRAERSRTELLKRGVLLIPVIFGASQKIQTKRKGFGNTRPAASVPSVGTPSIYILTTENATNLTSLKPGTAGFPRHESLLFVRSPTRPCASPRRLPCHQPLAGASSRSGDHPLAGAHSGSGDHPSHGVALPGRRPPPLSQASCSVAPPAADGEPDRKGCSKEQRWEDASPLSSLGGSAVSFGSAPTFRDVLMNSPAPEPSPPPVQQEPPRPVKIILKN</sequence>
<dbReference type="InterPro" id="IPR021883">
    <property type="entry name" value="LPA1-like"/>
</dbReference>
<evidence type="ECO:0000256" key="3">
    <source>
        <dbReference type="PROSITE-ProRule" id="PRU00339"/>
    </source>
</evidence>
<dbReference type="SUPFAM" id="SSF48452">
    <property type="entry name" value="TPR-like"/>
    <property type="match status" value="1"/>
</dbReference>
<evidence type="ECO:0008006" key="8">
    <source>
        <dbReference type="Google" id="ProtNLM"/>
    </source>
</evidence>
<dbReference type="PANTHER" id="PTHR35498">
    <property type="entry name" value="PROTEIN LOW PSII ACCUMULATION 1, CHLOROPLASTIC"/>
    <property type="match status" value="1"/>
</dbReference>
<keyword evidence="1" id="KW-0677">Repeat</keyword>
<feature type="region of interest" description="Disordered" evidence="4">
    <location>
        <begin position="57"/>
        <end position="77"/>
    </location>
</feature>
<feature type="compositionally biased region" description="Pro residues" evidence="4">
    <location>
        <begin position="516"/>
        <end position="531"/>
    </location>
</feature>
<protein>
    <recommendedName>
        <fullName evidence="8">Protein LOW PSII ACCUMULATION 1, chloroplastic</fullName>
    </recommendedName>
</protein>
<dbReference type="GO" id="GO:0010270">
    <property type="term" value="P:photosystem II oxygen evolving complex assembly"/>
    <property type="evidence" value="ECO:0007669"/>
    <property type="project" value="TreeGrafter"/>
</dbReference>
<evidence type="ECO:0000313" key="6">
    <source>
        <dbReference type="EMBL" id="GJN31912.1"/>
    </source>
</evidence>
<keyword evidence="7" id="KW-1185">Reference proteome</keyword>
<evidence type="ECO:0000256" key="2">
    <source>
        <dbReference type="ARBA" id="ARBA00022803"/>
    </source>
</evidence>
<comment type="caution">
    <text evidence="6">The sequence shown here is derived from an EMBL/GenBank/DDBJ whole genome shotgun (WGS) entry which is preliminary data.</text>
</comment>
<dbReference type="EMBL" id="BQKI01000083">
    <property type="protein sequence ID" value="GJN31912.1"/>
    <property type="molecule type" value="Genomic_DNA"/>
</dbReference>
<organism evidence="6 7">
    <name type="scientific">Eleusine coracana subsp. coracana</name>
    <dbReference type="NCBI Taxonomy" id="191504"/>
    <lineage>
        <taxon>Eukaryota</taxon>
        <taxon>Viridiplantae</taxon>
        <taxon>Streptophyta</taxon>
        <taxon>Embryophyta</taxon>
        <taxon>Tracheophyta</taxon>
        <taxon>Spermatophyta</taxon>
        <taxon>Magnoliopsida</taxon>
        <taxon>Liliopsida</taxon>
        <taxon>Poales</taxon>
        <taxon>Poaceae</taxon>
        <taxon>PACMAD clade</taxon>
        <taxon>Chloridoideae</taxon>
        <taxon>Cynodonteae</taxon>
        <taxon>Eleusininae</taxon>
        <taxon>Eleusine</taxon>
    </lineage>
</organism>
<dbReference type="Proteomes" id="UP001054889">
    <property type="component" value="Unassembled WGS sequence"/>
</dbReference>